<evidence type="ECO:0000313" key="3">
    <source>
        <dbReference type="Proteomes" id="UP001285263"/>
    </source>
</evidence>
<keyword evidence="1" id="KW-1133">Transmembrane helix</keyword>
<dbReference type="EMBL" id="JAXCLA010000005">
    <property type="protein sequence ID" value="MDY0746339.1"/>
    <property type="molecule type" value="Genomic_DNA"/>
</dbReference>
<protein>
    <submittedName>
        <fullName evidence="2">Anti-sigma factor</fullName>
    </submittedName>
</protein>
<dbReference type="RefSeq" id="WP_320424241.1">
    <property type="nucleotide sequence ID" value="NZ_JAXCLA010000005.1"/>
</dbReference>
<organism evidence="2 3">
    <name type="scientific">Roseateles agri</name>
    <dbReference type="NCBI Taxonomy" id="3098619"/>
    <lineage>
        <taxon>Bacteria</taxon>
        <taxon>Pseudomonadati</taxon>
        <taxon>Pseudomonadota</taxon>
        <taxon>Betaproteobacteria</taxon>
        <taxon>Burkholderiales</taxon>
        <taxon>Sphaerotilaceae</taxon>
        <taxon>Roseateles</taxon>
    </lineage>
</organism>
<keyword evidence="3" id="KW-1185">Reference proteome</keyword>
<sequence length="267" mass="28694">MNGNKPQAPAQVVEEDLHAFVDDALEPARRREVQDYLDRTPEAAATVARFAAQRQLLRSGLAHIADEPIPDRLRLDRMVAEHDRRGLRGRSPHWAWQMAASVLFALGIGAFGGWQVHGAMDPSGSGVIALAGEARTSFTAYAAEPLPEAGRAELASLVSSKLRQPVAIPDLSQSGYRYAGGRLVATGHGPAGLFFYDRADGTRMAVMVRPMNADREAPMMEQSSGEVGGFTWAQRGLGYSVVGTEAPALLHPVANEVRRQARAGSST</sequence>
<name>A0ABU5DM52_9BURK</name>
<evidence type="ECO:0000313" key="2">
    <source>
        <dbReference type="EMBL" id="MDY0746339.1"/>
    </source>
</evidence>
<evidence type="ECO:0000256" key="1">
    <source>
        <dbReference type="SAM" id="Phobius"/>
    </source>
</evidence>
<comment type="caution">
    <text evidence="2">The sequence shown here is derived from an EMBL/GenBank/DDBJ whole genome shotgun (WGS) entry which is preliminary data.</text>
</comment>
<accession>A0ABU5DM52</accession>
<gene>
    <name evidence="2" type="ORF">SNE35_17640</name>
</gene>
<reference evidence="2 3" key="1">
    <citation type="submission" date="2023-11" db="EMBL/GenBank/DDBJ databases">
        <title>Paucibacter sp. nov., isolated from fresh soil in Korea.</title>
        <authorList>
            <person name="Le N.T.T."/>
        </authorList>
    </citation>
    <scope>NUCLEOTIDE SEQUENCE [LARGE SCALE GENOMIC DNA]</scope>
    <source>
        <strain evidence="2 3">R3-3</strain>
    </source>
</reference>
<dbReference type="Proteomes" id="UP001285263">
    <property type="component" value="Unassembled WGS sequence"/>
</dbReference>
<proteinExistence type="predicted"/>
<keyword evidence="1" id="KW-0812">Transmembrane</keyword>
<keyword evidence="1" id="KW-0472">Membrane</keyword>
<feature type="transmembrane region" description="Helical" evidence="1">
    <location>
        <begin position="94"/>
        <end position="114"/>
    </location>
</feature>